<dbReference type="Proteomes" id="UP000772434">
    <property type="component" value="Unassembled WGS sequence"/>
</dbReference>
<dbReference type="EMBL" id="JADNRY010000020">
    <property type="protein sequence ID" value="KAF9073024.1"/>
    <property type="molecule type" value="Genomic_DNA"/>
</dbReference>
<comment type="caution">
    <text evidence="2">The sequence shown here is derived from an EMBL/GenBank/DDBJ whole genome shotgun (WGS) entry which is preliminary data.</text>
</comment>
<evidence type="ECO:0000256" key="1">
    <source>
        <dbReference type="SAM" id="MobiDB-lite"/>
    </source>
</evidence>
<dbReference type="AlphaFoldDB" id="A0A9P5UBF3"/>
<gene>
    <name evidence="2" type="ORF">BDP27DRAFT_1360521</name>
</gene>
<feature type="compositionally biased region" description="Basic and acidic residues" evidence="1">
    <location>
        <begin position="244"/>
        <end position="258"/>
    </location>
</feature>
<protein>
    <submittedName>
        <fullName evidence="2">Uncharacterized protein</fullName>
    </submittedName>
</protein>
<evidence type="ECO:0000313" key="2">
    <source>
        <dbReference type="EMBL" id="KAF9073024.1"/>
    </source>
</evidence>
<accession>A0A9P5UBF3</accession>
<reference evidence="2" key="1">
    <citation type="submission" date="2020-11" db="EMBL/GenBank/DDBJ databases">
        <authorList>
            <consortium name="DOE Joint Genome Institute"/>
            <person name="Ahrendt S."/>
            <person name="Riley R."/>
            <person name="Andreopoulos W."/>
            <person name="Labutti K."/>
            <person name="Pangilinan J."/>
            <person name="Ruiz-Duenas F.J."/>
            <person name="Barrasa J.M."/>
            <person name="Sanchez-Garcia M."/>
            <person name="Camarero S."/>
            <person name="Miyauchi S."/>
            <person name="Serrano A."/>
            <person name="Linde D."/>
            <person name="Babiker R."/>
            <person name="Drula E."/>
            <person name="Ayuso-Fernandez I."/>
            <person name="Pacheco R."/>
            <person name="Padilla G."/>
            <person name="Ferreira P."/>
            <person name="Barriuso J."/>
            <person name="Kellner H."/>
            <person name="Castanera R."/>
            <person name="Alfaro M."/>
            <person name="Ramirez L."/>
            <person name="Pisabarro A.G."/>
            <person name="Kuo A."/>
            <person name="Tritt A."/>
            <person name="Lipzen A."/>
            <person name="He G."/>
            <person name="Yan M."/>
            <person name="Ng V."/>
            <person name="Cullen D."/>
            <person name="Martin F."/>
            <person name="Rosso M.-N."/>
            <person name="Henrissat B."/>
            <person name="Hibbett D."/>
            <person name="Martinez A.T."/>
            <person name="Grigoriev I.V."/>
        </authorList>
    </citation>
    <scope>NUCLEOTIDE SEQUENCE</scope>
    <source>
        <strain evidence="2">AH 40177</strain>
    </source>
</reference>
<keyword evidence="3" id="KW-1185">Reference proteome</keyword>
<organism evidence="2 3">
    <name type="scientific">Rhodocollybia butyracea</name>
    <dbReference type="NCBI Taxonomy" id="206335"/>
    <lineage>
        <taxon>Eukaryota</taxon>
        <taxon>Fungi</taxon>
        <taxon>Dikarya</taxon>
        <taxon>Basidiomycota</taxon>
        <taxon>Agaricomycotina</taxon>
        <taxon>Agaricomycetes</taxon>
        <taxon>Agaricomycetidae</taxon>
        <taxon>Agaricales</taxon>
        <taxon>Marasmiineae</taxon>
        <taxon>Omphalotaceae</taxon>
        <taxon>Rhodocollybia</taxon>
    </lineage>
</organism>
<name>A0A9P5UBF3_9AGAR</name>
<sequence>MSIAIQAVSSNGPAVLRTVLGVLEGLIGQPALRFLHSSLINSYPPPQLKKMSGGYTERHIHAFPGVQTIHTGSGPHTPEHINCRLPNILIVPKAIYKDGCGMDQDGIWTTISLKGMPPLNIIPEINRSRNSTHSKEENKLVLLLTIIPERPAALPIPMSAYGSLLASATFSKSMYLASPRSPGFVNADHFLRHREFLYSWDLKIKIRDRDSTHSKEENKPALPLTIIPDNADWEMPFRGEVEAGEREAVEETFKDAHDTAGPATPTDSNDMPRDWDILSGHVGPQDLASLPQDIPSVQP</sequence>
<proteinExistence type="predicted"/>
<feature type="region of interest" description="Disordered" evidence="1">
    <location>
        <begin position="244"/>
        <end position="299"/>
    </location>
</feature>
<evidence type="ECO:0000313" key="3">
    <source>
        <dbReference type="Proteomes" id="UP000772434"/>
    </source>
</evidence>